<keyword evidence="3" id="KW-1185">Reference proteome</keyword>
<sequence>MSAADSDSAHASSESHREWDSEIAREDETSKGRIAVVQMRSQAQGCGPQDDWTGVVDPKERRKLQNRLNQRALRNRRKRSKDPTAASARSDSPQGTGHGSVSSAATPMTVVQIPKVDCRMAPDNVEELMLEFQRRTLRNHRLGTPNLDDLATLSKLNMKRAMKDNIVAVGMTMAWVADDDSISIFSMAGPSLSEGTIPPSLRPTALQRTKPHHPWFDVFPFPRMRDNLITAQDDFDDEELCHDLMAFWDIQNTETAVLIWGSPWDPRNWEVTEAFVRKWGWVIDGCSEIQESSNRWRRVRGEKALVITS</sequence>
<organism evidence="2 3">
    <name type="scientific">Aspergillus steynii IBT 23096</name>
    <dbReference type="NCBI Taxonomy" id="1392250"/>
    <lineage>
        <taxon>Eukaryota</taxon>
        <taxon>Fungi</taxon>
        <taxon>Dikarya</taxon>
        <taxon>Ascomycota</taxon>
        <taxon>Pezizomycotina</taxon>
        <taxon>Eurotiomycetes</taxon>
        <taxon>Eurotiomycetidae</taxon>
        <taxon>Eurotiales</taxon>
        <taxon>Aspergillaceae</taxon>
        <taxon>Aspergillus</taxon>
        <taxon>Aspergillus subgen. Circumdati</taxon>
    </lineage>
</organism>
<dbReference type="PANTHER" id="PTHR38116:SF1">
    <property type="entry name" value="BZIP DOMAIN-CONTAINING PROTEIN"/>
    <property type="match status" value="1"/>
</dbReference>
<dbReference type="GeneID" id="36553217"/>
<proteinExistence type="predicted"/>
<evidence type="ECO:0000313" key="2">
    <source>
        <dbReference type="EMBL" id="PLB49927.1"/>
    </source>
</evidence>
<dbReference type="CDD" id="cd14688">
    <property type="entry name" value="bZIP_YAP"/>
    <property type="match status" value="1"/>
</dbReference>
<dbReference type="InterPro" id="IPR021833">
    <property type="entry name" value="DUF3425"/>
</dbReference>
<feature type="region of interest" description="Disordered" evidence="1">
    <location>
        <begin position="1"/>
        <end position="106"/>
    </location>
</feature>
<dbReference type="PANTHER" id="PTHR38116">
    <property type="entry name" value="CHROMOSOME 7, WHOLE GENOME SHOTGUN SEQUENCE"/>
    <property type="match status" value="1"/>
</dbReference>
<feature type="compositionally biased region" description="Low complexity" evidence="1">
    <location>
        <begin position="1"/>
        <end position="12"/>
    </location>
</feature>
<evidence type="ECO:0008006" key="4">
    <source>
        <dbReference type="Google" id="ProtNLM"/>
    </source>
</evidence>
<gene>
    <name evidence="2" type="ORF">P170DRAFT_380198</name>
</gene>
<accession>A0A2I2GAN4</accession>
<dbReference type="VEuPathDB" id="FungiDB:P170DRAFT_380198"/>
<reference evidence="2 3" key="1">
    <citation type="submission" date="2016-12" db="EMBL/GenBank/DDBJ databases">
        <title>The genomes of Aspergillus section Nigri reveals drivers in fungal speciation.</title>
        <authorList>
            <consortium name="DOE Joint Genome Institute"/>
            <person name="Vesth T.C."/>
            <person name="Nybo J."/>
            <person name="Theobald S."/>
            <person name="Brandl J."/>
            <person name="Frisvad J.C."/>
            <person name="Nielsen K.F."/>
            <person name="Lyhne E.K."/>
            <person name="Kogle M.E."/>
            <person name="Kuo A."/>
            <person name="Riley R."/>
            <person name="Clum A."/>
            <person name="Nolan M."/>
            <person name="Lipzen A."/>
            <person name="Salamov A."/>
            <person name="Henrissat B."/>
            <person name="Wiebenga A."/>
            <person name="De Vries R.P."/>
            <person name="Grigoriev I.V."/>
            <person name="Mortensen U.H."/>
            <person name="Andersen M.R."/>
            <person name="Baker S.E."/>
        </authorList>
    </citation>
    <scope>NUCLEOTIDE SEQUENCE [LARGE SCALE GENOMIC DNA]</scope>
    <source>
        <strain evidence="2 3">IBT 23096</strain>
    </source>
</reference>
<name>A0A2I2GAN4_9EURO</name>
<dbReference type="STRING" id="1392250.A0A2I2GAN4"/>
<dbReference type="Pfam" id="PF11905">
    <property type="entry name" value="DUF3425"/>
    <property type="match status" value="1"/>
</dbReference>
<dbReference type="RefSeq" id="XP_024705229.1">
    <property type="nucleotide sequence ID" value="XM_024845518.1"/>
</dbReference>
<evidence type="ECO:0000256" key="1">
    <source>
        <dbReference type="SAM" id="MobiDB-lite"/>
    </source>
</evidence>
<comment type="caution">
    <text evidence="2">The sequence shown here is derived from an EMBL/GenBank/DDBJ whole genome shotgun (WGS) entry which is preliminary data.</text>
</comment>
<evidence type="ECO:0000313" key="3">
    <source>
        <dbReference type="Proteomes" id="UP000234275"/>
    </source>
</evidence>
<dbReference type="Proteomes" id="UP000234275">
    <property type="component" value="Unassembled WGS sequence"/>
</dbReference>
<dbReference type="EMBL" id="MSFO01000003">
    <property type="protein sequence ID" value="PLB49927.1"/>
    <property type="molecule type" value="Genomic_DNA"/>
</dbReference>
<feature type="compositionally biased region" description="Polar residues" evidence="1">
    <location>
        <begin position="87"/>
        <end position="106"/>
    </location>
</feature>
<protein>
    <recommendedName>
        <fullName evidence="4">BZIP domain-containing protein</fullName>
    </recommendedName>
</protein>
<feature type="compositionally biased region" description="Basic and acidic residues" evidence="1">
    <location>
        <begin position="13"/>
        <end position="31"/>
    </location>
</feature>
<dbReference type="OrthoDB" id="2245989at2759"/>
<dbReference type="AlphaFoldDB" id="A0A2I2GAN4"/>